<evidence type="ECO:0000256" key="1">
    <source>
        <dbReference type="ARBA" id="ARBA00022801"/>
    </source>
</evidence>
<dbReference type="RefSeq" id="WP_200591354.1">
    <property type="nucleotide sequence ID" value="NZ_JAEPBG010000002.1"/>
</dbReference>
<dbReference type="GO" id="GO:0016462">
    <property type="term" value="F:pyrophosphatase activity"/>
    <property type="evidence" value="ECO:0007669"/>
    <property type="project" value="TreeGrafter"/>
</dbReference>
<keyword evidence="1" id="KW-0378">Hydrolase</keyword>
<proteinExistence type="predicted"/>
<evidence type="ECO:0000259" key="3">
    <source>
        <dbReference type="Pfam" id="PF21447"/>
    </source>
</evidence>
<reference evidence="4" key="1">
    <citation type="submission" date="2021-01" db="EMBL/GenBank/DDBJ databases">
        <title>Genome sequence of strain Noviherbaspirillum sp. DKR-6.</title>
        <authorList>
            <person name="Chaudhary D.K."/>
        </authorList>
    </citation>
    <scope>NUCLEOTIDE SEQUENCE</scope>
    <source>
        <strain evidence="4">DKR-6</strain>
    </source>
</reference>
<evidence type="ECO:0000259" key="2">
    <source>
        <dbReference type="Pfam" id="PF02541"/>
    </source>
</evidence>
<dbReference type="InterPro" id="IPR048950">
    <property type="entry name" value="Ppx_GppA_C"/>
</dbReference>
<dbReference type="PANTHER" id="PTHR30005">
    <property type="entry name" value="EXOPOLYPHOSPHATASE"/>
    <property type="match status" value="1"/>
</dbReference>
<feature type="domain" description="Ppx/GppA phosphatase C-terminal" evidence="3">
    <location>
        <begin position="305"/>
        <end position="468"/>
    </location>
</feature>
<evidence type="ECO:0000313" key="5">
    <source>
        <dbReference type="Proteomes" id="UP000622890"/>
    </source>
</evidence>
<dbReference type="EMBL" id="JAEPBG010000002">
    <property type="protein sequence ID" value="MBK4734034.1"/>
    <property type="molecule type" value="Genomic_DNA"/>
</dbReference>
<gene>
    <name evidence="4" type="ORF">JJB74_05365</name>
</gene>
<dbReference type="AlphaFoldDB" id="A0A934W6X4"/>
<dbReference type="CDD" id="cd24053">
    <property type="entry name" value="ASKHA_NBD_EcPPX-GppA-like"/>
    <property type="match status" value="1"/>
</dbReference>
<dbReference type="InterPro" id="IPR003695">
    <property type="entry name" value="Ppx_GppA_N"/>
</dbReference>
<evidence type="ECO:0000313" key="4">
    <source>
        <dbReference type="EMBL" id="MBK4734034.1"/>
    </source>
</evidence>
<dbReference type="Proteomes" id="UP000622890">
    <property type="component" value="Unassembled WGS sequence"/>
</dbReference>
<dbReference type="Gene3D" id="3.30.420.150">
    <property type="entry name" value="Exopolyphosphatase. Domain 2"/>
    <property type="match status" value="1"/>
</dbReference>
<sequence>MFAAVDLGSNSFRLHIGHHDGDTIRVVKSARDPIRLGAGLDAQMRLTPQAMRVAVESLARFRELLAGYDLDAVRVVATNTLRIAQNAAEFLPQAEEAIGYPVEIISGEEEGRLIYFGVACTMGTPDQRRLVLDIGGGSTEMVVGQGQDIRLVESFSTGSVAHSNAFFADGRIDAAIFDAAIVSARGYFEDAAPMYRNQTWDAAYGTSGTIRAIADAMAKNGIGDGSIRLDNLEALKKRLIRFGHAGKIQLAGLKPERAAVIAGGVAVLIGVMQEAGIAQLAPVEAGLRLGVLWDLHLRAIRRDRRDVSVRNFMQRMGVDTPRGQGTADIASSLFARMKPGSDALARLLYWSGLLHEVGQAVSHSGYHKHGAYMVENADLSGFTRREQRIVSQLVLAQKGNLRKLERGIADADFMRATLALRLAVIFMHGRSVGPLHQVGLRMKNRIELDLPRAWLAEHPTLSFWLAREREYWKEIGNELQVRYSD</sequence>
<dbReference type="InterPro" id="IPR050273">
    <property type="entry name" value="GppA/Ppx_hydrolase"/>
</dbReference>
<dbReference type="Gene3D" id="3.30.420.40">
    <property type="match status" value="1"/>
</dbReference>
<dbReference type="SUPFAM" id="SSF109604">
    <property type="entry name" value="HD-domain/PDEase-like"/>
    <property type="match status" value="1"/>
</dbReference>
<feature type="domain" description="Ppx/GppA phosphatase N-terminal" evidence="2">
    <location>
        <begin position="19"/>
        <end position="297"/>
    </location>
</feature>
<dbReference type="InterPro" id="IPR043129">
    <property type="entry name" value="ATPase_NBD"/>
</dbReference>
<dbReference type="InterPro" id="IPR030673">
    <property type="entry name" value="PyroPPase_GppA_Ppx"/>
</dbReference>
<dbReference type="SUPFAM" id="SSF53067">
    <property type="entry name" value="Actin-like ATPase domain"/>
    <property type="match status" value="2"/>
</dbReference>
<dbReference type="Gene3D" id="1.10.3210.10">
    <property type="entry name" value="Hypothetical protein af1432"/>
    <property type="match status" value="1"/>
</dbReference>
<name>A0A934W6X4_9BURK</name>
<keyword evidence="5" id="KW-1185">Reference proteome</keyword>
<accession>A0A934W6X4</accession>
<organism evidence="4 5">
    <name type="scientific">Noviherbaspirillum pedocola</name>
    <dbReference type="NCBI Taxonomy" id="2801341"/>
    <lineage>
        <taxon>Bacteria</taxon>
        <taxon>Pseudomonadati</taxon>
        <taxon>Pseudomonadota</taxon>
        <taxon>Betaproteobacteria</taxon>
        <taxon>Burkholderiales</taxon>
        <taxon>Oxalobacteraceae</taxon>
        <taxon>Noviherbaspirillum</taxon>
    </lineage>
</organism>
<dbReference type="Pfam" id="PF02541">
    <property type="entry name" value="Ppx-GppA"/>
    <property type="match status" value="1"/>
</dbReference>
<dbReference type="PIRSF" id="PIRSF001267">
    <property type="entry name" value="Pyrophosphatase_GppA_Ppx"/>
    <property type="match status" value="1"/>
</dbReference>
<dbReference type="PANTHER" id="PTHR30005:SF0">
    <property type="entry name" value="RETROGRADE REGULATION PROTEIN 2"/>
    <property type="match status" value="1"/>
</dbReference>
<dbReference type="Pfam" id="PF21447">
    <property type="entry name" value="Ppx-GppA_III"/>
    <property type="match status" value="1"/>
</dbReference>
<protein>
    <submittedName>
        <fullName evidence="4">Ppx/GppA family phosphatase</fullName>
    </submittedName>
</protein>
<comment type="caution">
    <text evidence="4">The sequence shown here is derived from an EMBL/GenBank/DDBJ whole genome shotgun (WGS) entry which is preliminary data.</text>
</comment>